<gene>
    <name evidence="2" type="ORF">L8V00_07300</name>
</gene>
<dbReference type="Pfam" id="PF00583">
    <property type="entry name" value="Acetyltransf_1"/>
    <property type="match status" value="1"/>
</dbReference>
<name>A0A9X3LKU6_9CORY</name>
<organism evidence="2 3">
    <name type="scientific">Corynebacterium evansiae</name>
    <dbReference type="NCBI Taxonomy" id="2913499"/>
    <lineage>
        <taxon>Bacteria</taxon>
        <taxon>Bacillati</taxon>
        <taxon>Actinomycetota</taxon>
        <taxon>Actinomycetes</taxon>
        <taxon>Mycobacteriales</taxon>
        <taxon>Corynebacteriaceae</taxon>
        <taxon>Corynebacterium</taxon>
    </lineage>
</organism>
<evidence type="ECO:0000313" key="2">
    <source>
        <dbReference type="EMBL" id="MCZ9290007.1"/>
    </source>
</evidence>
<dbReference type="EMBL" id="JAKMUT010000006">
    <property type="protein sequence ID" value="MCZ9290007.1"/>
    <property type="molecule type" value="Genomic_DNA"/>
</dbReference>
<keyword evidence="2" id="KW-0012">Acyltransferase</keyword>
<dbReference type="Proteomes" id="UP001146469">
    <property type="component" value="Unassembled WGS sequence"/>
</dbReference>
<feature type="domain" description="N-acetyltransferase" evidence="1">
    <location>
        <begin position="128"/>
        <end position="186"/>
    </location>
</feature>
<proteinExistence type="predicted"/>
<evidence type="ECO:0000313" key="3">
    <source>
        <dbReference type="Proteomes" id="UP001146469"/>
    </source>
</evidence>
<dbReference type="EC" id="2.3.1.-" evidence="2"/>
<dbReference type="Gene3D" id="3.40.630.30">
    <property type="match status" value="1"/>
</dbReference>
<dbReference type="CDD" id="cd04301">
    <property type="entry name" value="NAT_SF"/>
    <property type="match status" value="1"/>
</dbReference>
<dbReference type="SUPFAM" id="SSF55729">
    <property type="entry name" value="Acyl-CoA N-acyltransferases (Nat)"/>
    <property type="match status" value="1"/>
</dbReference>
<sequence>MPQDTPRTPSAADSPMRVSVVPATNRHFITRLDELIDIHLAAMDYPNETHAQRKSLWFYNGSQPDFTCSMALLHRAEEQPDPGNARQRCVGIGFTFRGSPNTWWYRQVARGLVLNGHSRAEATRILHAYAELSEIHVLPPAQGEGVGTTILNDLLERTPQNTVMLSTPEVEGEANAAWQLYRKAGFTDVLRNFKFPADPRPFGILQRTRS</sequence>
<reference evidence="2" key="1">
    <citation type="submission" date="2022-02" db="EMBL/GenBank/DDBJ databases">
        <title>Corynebacterium sp. from urogenital microbiome.</title>
        <authorList>
            <person name="Cappelli E.A."/>
            <person name="Ribeiro T.G."/>
            <person name="Peixe L."/>
        </authorList>
    </citation>
    <scope>NUCLEOTIDE SEQUENCE</scope>
    <source>
        <strain evidence="2">C8Ua_174</strain>
    </source>
</reference>
<dbReference type="GO" id="GO:0016747">
    <property type="term" value="F:acyltransferase activity, transferring groups other than amino-acyl groups"/>
    <property type="evidence" value="ECO:0007669"/>
    <property type="project" value="InterPro"/>
</dbReference>
<keyword evidence="2" id="KW-0808">Transferase</keyword>
<keyword evidence="3" id="KW-1185">Reference proteome</keyword>
<accession>A0A9X3LKU6</accession>
<dbReference type="RefSeq" id="WP_051876276.1">
    <property type="nucleotide sequence ID" value="NZ_JAKMUT010000006.1"/>
</dbReference>
<dbReference type="InterPro" id="IPR000182">
    <property type="entry name" value="GNAT_dom"/>
</dbReference>
<comment type="caution">
    <text evidence="2">The sequence shown here is derived from an EMBL/GenBank/DDBJ whole genome shotgun (WGS) entry which is preliminary data.</text>
</comment>
<dbReference type="InterPro" id="IPR016181">
    <property type="entry name" value="Acyl_CoA_acyltransferase"/>
</dbReference>
<dbReference type="AlphaFoldDB" id="A0A9X3LKU6"/>
<protein>
    <submittedName>
        <fullName evidence="2">GNAT family N-acetyltransferase</fullName>
        <ecNumber evidence="2">2.3.1.-</ecNumber>
    </submittedName>
</protein>
<evidence type="ECO:0000259" key="1">
    <source>
        <dbReference type="Pfam" id="PF00583"/>
    </source>
</evidence>